<dbReference type="InterPro" id="IPR045863">
    <property type="entry name" value="CorA_TM1_TM2"/>
</dbReference>
<dbReference type="InterPro" id="IPR002523">
    <property type="entry name" value="MgTranspt_CorA/ZnTranspt_ZntB"/>
</dbReference>
<comment type="subcellular location">
    <subcellularLocation>
        <location evidence="1">Cell membrane</location>
        <topology evidence="1">Multi-pass membrane protein</topology>
    </subcellularLocation>
</comment>
<dbReference type="SUPFAM" id="SSF144083">
    <property type="entry name" value="Magnesium transport protein CorA, transmembrane region"/>
    <property type="match status" value="1"/>
</dbReference>
<evidence type="ECO:0000313" key="8">
    <source>
        <dbReference type="EMBL" id="KAK0610421.1"/>
    </source>
</evidence>
<evidence type="ECO:0000256" key="3">
    <source>
        <dbReference type="ARBA" id="ARBA00022989"/>
    </source>
</evidence>
<keyword evidence="2 7" id="KW-0812">Transmembrane</keyword>
<dbReference type="Proteomes" id="UP001174934">
    <property type="component" value="Unassembled WGS sequence"/>
</dbReference>
<feature type="region of interest" description="Disordered" evidence="6">
    <location>
        <begin position="645"/>
        <end position="688"/>
    </location>
</feature>
<evidence type="ECO:0000256" key="6">
    <source>
        <dbReference type="SAM" id="MobiDB-lite"/>
    </source>
</evidence>
<feature type="region of interest" description="Disordered" evidence="6">
    <location>
        <begin position="1"/>
        <end position="82"/>
    </location>
</feature>
<feature type="compositionally biased region" description="Polar residues" evidence="6">
    <location>
        <begin position="586"/>
        <end position="601"/>
    </location>
</feature>
<feature type="region of interest" description="Disordered" evidence="6">
    <location>
        <begin position="767"/>
        <end position="811"/>
    </location>
</feature>
<feature type="region of interest" description="Disordered" evidence="6">
    <location>
        <begin position="455"/>
        <end position="505"/>
    </location>
</feature>
<keyword evidence="9" id="KW-1185">Reference proteome</keyword>
<evidence type="ECO:0000313" key="9">
    <source>
        <dbReference type="Proteomes" id="UP001174934"/>
    </source>
</evidence>
<name>A0AA39WCK8_9PEZI</name>
<feature type="compositionally biased region" description="Basic and acidic residues" evidence="6">
    <location>
        <begin position="530"/>
        <end position="539"/>
    </location>
</feature>
<feature type="coiled-coil region" evidence="5">
    <location>
        <begin position="1251"/>
        <end position="1278"/>
    </location>
</feature>
<dbReference type="GO" id="GO:0015087">
    <property type="term" value="F:cobalt ion transmembrane transporter activity"/>
    <property type="evidence" value="ECO:0007669"/>
    <property type="project" value="TreeGrafter"/>
</dbReference>
<dbReference type="GO" id="GO:0000287">
    <property type="term" value="F:magnesium ion binding"/>
    <property type="evidence" value="ECO:0007669"/>
    <property type="project" value="TreeGrafter"/>
</dbReference>
<feature type="compositionally biased region" description="Polar residues" evidence="6">
    <location>
        <begin position="648"/>
        <end position="658"/>
    </location>
</feature>
<organism evidence="8 9">
    <name type="scientific">Bombardia bombarda</name>
    <dbReference type="NCBI Taxonomy" id="252184"/>
    <lineage>
        <taxon>Eukaryota</taxon>
        <taxon>Fungi</taxon>
        <taxon>Dikarya</taxon>
        <taxon>Ascomycota</taxon>
        <taxon>Pezizomycotina</taxon>
        <taxon>Sordariomycetes</taxon>
        <taxon>Sordariomycetidae</taxon>
        <taxon>Sordariales</taxon>
        <taxon>Lasiosphaeriaceae</taxon>
        <taxon>Bombardia</taxon>
    </lineage>
</organism>
<feature type="compositionally biased region" description="Low complexity" evidence="6">
    <location>
        <begin position="602"/>
        <end position="625"/>
    </location>
</feature>
<evidence type="ECO:0000256" key="2">
    <source>
        <dbReference type="ARBA" id="ARBA00022692"/>
    </source>
</evidence>
<feature type="transmembrane region" description="Helical" evidence="7">
    <location>
        <begin position="1289"/>
        <end position="1310"/>
    </location>
</feature>
<evidence type="ECO:0000256" key="1">
    <source>
        <dbReference type="ARBA" id="ARBA00004651"/>
    </source>
</evidence>
<feature type="region of interest" description="Disordered" evidence="6">
    <location>
        <begin position="1355"/>
        <end position="1380"/>
    </location>
</feature>
<evidence type="ECO:0000256" key="7">
    <source>
        <dbReference type="SAM" id="Phobius"/>
    </source>
</evidence>
<comment type="caution">
    <text evidence="8">The sequence shown here is derived from an EMBL/GenBank/DDBJ whole genome shotgun (WGS) entry which is preliminary data.</text>
</comment>
<dbReference type="GO" id="GO:0050897">
    <property type="term" value="F:cobalt ion binding"/>
    <property type="evidence" value="ECO:0007669"/>
    <property type="project" value="TreeGrafter"/>
</dbReference>
<dbReference type="Gene3D" id="1.20.58.340">
    <property type="entry name" value="Magnesium transport protein CorA, transmembrane region"/>
    <property type="match status" value="1"/>
</dbReference>
<feature type="region of interest" description="Disordered" evidence="6">
    <location>
        <begin position="577"/>
        <end position="625"/>
    </location>
</feature>
<feature type="transmembrane region" description="Helical" evidence="7">
    <location>
        <begin position="1322"/>
        <end position="1344"/>
    </location>
</feature>
<sequence>MSTSGASEEQDSEPEGYGLHRTDALPYASDSGESGGYYGDVRRPLGRNGAPPNRMRYRSSSSVDHYYPSSPRPRPASPPSFAGRGYYRSYDYVPKSHPAEAERERLRKRWRPVIRRDDNIEYAQSVDSLRSRKKTRTYDVGVEPSLTPAGWGSGNAPEWKNRKLVQPDKNTELLLVHSLEHKVSRSKKARTVLVCPDRPQAPEVNSASSSVQIRWLHVQTEEPMLDVLEGGALRLFNQLSLQPSKLHDHNRAFCELGRNSEAGSQQNERVLLVSGRFLVLCPPNNTTNPSNSSKSTDTLLRFLYSYDFEPELELSQVVRKLGLGSSKDFVHIPSLTCLILGSGVLITMSSISRADITGDLVEIDNRATRGFHTVKVRRLPYGLEQPYNIVIEPDCSFVDFFRHAIAICTSGNNSATAYELLYEVEDNGHQRSDILTPSKWLTLLGSDTIEKQMFSVRPKVPEGGLRSRNRHSYHGKHTSYTRPERDSYDSSNSSSSHDDPPMHAIHPSVVVSASDIFGGFKFSSSSKEAPNNEDRKSKDVQQTSRPEVDAPRGNQLGSDNPNAGVKLEDDAIFTTEPIPEPETASRKAQSSSNATSENLPVSTSTRQSTRQSSTRPPSSRQSHQRSLYEDGLLISGYSSDVDIRISKSPVSGDQTTNYLRPRREAASRPRTSSDSKRDIETEQAPAQTSGVVTSPFFTWRVKSGNGLEDIGIEETTETLFRILAKVDNSMASEESGLGQLYTGSFRCAIDDLLGRHPGLVVDETKKISLEKPEEKGGSEQGLQHPMSIVPNIDPVASGDANDKTLSGEGLKIGDDVNMHAAQAGPLPEHQVHHENEPSSSKQEVRPRQSLEILHRGQASNKQLLEVSQSLMWAFVPKDRAASYHPVCERLWGSVDAIFRQVEWSTGRALGVSRWVVRDFDTSWTPTATVIGDNAYERKYADCNDCKGRTEYASIGEAMAHLHSKHFDCSYTEEADNRTHDDPCYVWLKNTCEGKEVESAILIHVDDCVKHLTNMSRTVNELQWLVATNSRDQHGNNSSTRPQLPSNLVYAFEEIVCYYIITARRLSIMNRLAATSDRTKINHLEQRVIKMNFRSRDVLDRINRFLRSAKKEVILAGAGGYEDADTLGVKSVGIEFLVAALLTAVQNRPIGNAPKPTNTNFETGLDVVDLYRKYSAHLRFEANRRPQRRVFLDIHALEDELAALRAVLASQRDTLDKYVSLIQQQDGFRTRNTRRELSRFELQYIMKQQDLLEQRDEAILDLQKSAQALKQRVKQMIEIMDEDHGKAIRVFTIVTVFFLPLSFVTGFFGMNTSDIRDLDAGQTLYWTVAIPVTVVILFLAFIYGYRGDEIQDWIRKTMGPGSGPKSARPGPRRRPDKKVEKERWRDFSTVWNRNRIGGKKQSGVVKRPTYDSMLS</sequence>
<accession>A0AA39WCK8</accession>
<dbReference type="Pfam" id="PF01544">
    <property type="entry name" value="CorA"/>
    <property type="match status" value="1"/>
</dbReference>
<feature type="compositionally biased region" description="Basic and acidic residues" evidence="6">
    <location>
        <begin position="661"/>
        <end position="680"/>
    </location>
</feature>
<dbReference type="EMBL" id="JAULSR010000010">
    <property type="protein sequence ID" value="KAK0610421.1"/>
    <property type="molecule type" value="Genomic_DNA"/>
</dbReference>
<dbReference type="GO" id="GO:0005886">
    <property type="term" value="C:plasma membrane"/>
    <property type="evidence" value="ECO:0007669"/>
    <property type="project" value="UniProtKB-SubCell"/>
</dbReference>
<feature type="compositionally biased region" description="Basic and acidic residues" evidence="6">
    <location>
        <begin position="829"/>
        <end position="847"/>
    </location>
</feature>
<dbReference type="PANTHER" id="PTHR46494:SF1">
    <property type="entry name" value="CORA FAMILY METAL ION TRANSPORTER (EUROFUNG)"/>
    <property type="match status" value="1"/>
</dbReference>
<keyword evidence="4 7" id="KW-0472">Membrane</keyword>
<feature type="region of interest" description="Disordered" evidence="6">
    <location>
        <begin position="826"/>
        <end position="847"/>
    </location>
</feature>
<feature type="region of interest" description="Disordered" evidence="6">
    <location>
        <begin position="523"/>
        <end position="565"/>
    </location>
</feature>
<dbReference type="GO" id="GO:0015095">
    <property type="term" value="F:magnesium ion transmembrane transporter activity"/>
    <property type="evidence" value="ECO:0007669"/>
    <property type="project" value="TreeGrafter"/>
</dbReference>
<keyword evidence="3 7" id="KW-1133">Transmembrane helix</keyword>
<evidence type="ECO:0000256" key="4">
    <source>
        <dbReference type="ARBA" id="ARBA00023136"/>
    </source>
</evidence>
<protein>
    <submittedName>
        <fullName evidence="8">Cora-like Mg2+ transporter protein-domain-containing protein</fullName>
    </submittedName>
</protein>
<feature type="compositionally biased region" description="Low complexity" evidence="6">
    <location>
        <begin position="59"/>
        <end position="69"/>
    </location>
</feature>
<gene>
    <name evidence="8" type="ORF">B0T17DRAFT_544487</name>
</gene>
<feature type="compositionally biased region" description="Basic residues" evidence="6">
    <location>
        <begin position="467"/>
        <end position="479"/>
    </location>
</feature>
<keyword evidence="5" id="KW-0175">Coiled coil</keyword>
<evidence type="ECO:0000256" key="5">
    <source>
        <dbReference type="SAM" id="Coils"/>
    </source>
</evidence>
<reference evidence="8" key="1">
    <citation type="submission" date="2023-06" db="EMBL/GenBank/DDBJ databases">
        <title>Genome-scale phylogeny and comparative genomics of the fungal order Sordariales.</title>
        <authorList>
            <consortium name="Lawrence Berkeley National Laboratory"/>
            <person name="Hensen N."/>
            <person name="Bonometti L."/>
            <person name="Westerberg I."/>
            <person name="Brannstrom I.O."/>
            <person name="Guillou S."/>
            <person name="Cros-Aarteil S."/>
            <person name="Calhoun S."/>
            <person name="Haridas S."/>
            <person name="Kuo A."/>
            <person name="Mondo S."/>
            <person name="Pangilinan J."/>
            <person name="Riley R."/>
            <person name="LaButti K."/>
            <person name="Andreopoulos B."/>
            <person name="Lipzen A."/>
            <person name="Chen C."/>
            <person name="Yanf M."/>
            <person name="Daum C."/>
            <person name="Ng V."/>
            <person name="Clum A."/>
            <person name="Steindorff A."/>
            <person name="Ohm R."/>
            <person name="Martin F."/>
            <person name="Silar P."/>
            <person name="Natvig D."/>
            <person name="Lalanne C."/>
            <person name="Gautier V."/>
            <person name="Ament-velasquez S.L."/>
            <person name="Kruys A."/>
            <person name="Hutchinson M.I."/>
            <person name="Powell A.J."/>
            <person name="Barry K."/>
            <person name="Miller A.N."/>
            <person name="Grigoriev I.V."/>
            <person name="Debuchy R."/>
            <person name="Gladieux P."/>
            <person name="Thoren M.H."/>
            <person name="Johannesson H."/>
        </authorList>
    </citation>
    <scope>NUCLEOTIDE SEQUENCE</scope>
    <source>
        <strain evidence="8">SMH3391-2</strain>
    </source>
</reference>
<dbReference type="PANTHER" id="PTHR46494">
    <property type="entry name" value="CORA FAMILY METAL ION TRANSPORTER (EUROFUNG)"/>
    <property type="match status" value="1"/>
</dbReference>
<feature type="compositionally biased region" description="Basic and acidic residues" evidence="6">
    <location>
        <begin position="767"/>
        <end position="777"/>
    </location>
</feature>
<proteinExistence type="predicted"/>